<protein>
    <submittedName>
        <fullName evidence="1">Coenzyme F420 biosynthesis-associated protein</fullName>
    </submittedName>
</protein>
<dbReference type="NCBIfam" id="TIGR03883">
    <property type="entry name" value="DUF2342_F420"/>
    <property type="match status" value="1"/>
</dbReference>
<dbReference type="InterPro" id="IPR018766">
    <property type="entry name" value="Zinicin_2"/>
</dbReference>
<dbReference type="InterPro" id="IPR042271">
    <property type="entry name" value="Zinicin_2_N"/>
</dbReference>
<keyword evidence="2" id="KW-1185">Reference proteome</keyword>
<dbReference type="NCBIfam" id="TIGR03624">
    <property type="entry name" value="putative hydrolase"/>
    <property type="match status" value="1"/>
</dbReference>
<gene>
    <name evidence="1" type="ORF">FrCorBMG51_15160</name>
</gene>
<dbReference type="InterPro" id="IPR022454">
    <property type="entry name" value="CHP03883_F420-assoc"/>
</dbReference>
<sequence>MDAEPVDWDLAVATARRLVRPGPQLPRAEADAVVADLRRLAVEAEGHVQAYTRLEPAGPATPIAVVDRPEWVRSNVAGLRVIAGPLLGKLADRERGRLSSAVGRTVTGVQLGTALAYLAGKVLGQYEVFLPPEQAGATSPASTAVLGEPAEALRKEPAAGADGAGADTPARQIVAQAGRLSLVAPNIAHAEQTLGVNPRDFRLWVCLHEQTHRTQFTAVPWLRQHLEDEIGAFIEATDLDPEVLAERVKSAVSAVRGAVLDRGPNAPSIVEALQTPAQRQVLDRLQALMTLLEGHADQVMDAVGPKIVPTVTEIRTRFDSRRGGGSPIDRFVRRLLGLDLKLQQYRQGGAFVRAVVAEAGVDAFNLVWESPETLPTRAELVDPVAWMQRVLGSRPSLSA</sequence>
<name>A0ABR5F2F4_9ACTN</name>
<reference evidence="1 2" key="1">
    <citation type="submission" date="2014-12" db="EMBL/GenBank/DDBJ databases">
        <title>Frankia sp. BMG5.1 draft genome.</title>
        <authorList>
            <person name="Gtari M."/>
            <person name="Ghodhbane-Gtari F."/>
            <person name="Nouioui I."/>
            <person name="Ktari A."/>
            <person name="Hezbri K."/>
            <person name="Mimouni W."/>
            <person name="Sbissi I."/>
            <person name="Ayari A."/>
            <person name="Yamanaka T."/>
            <person name="Normand P."/>
            <person name="Tisa L.S."/>
            <person name="Boudabous A."/>
        </authorList>
    </citation>
    <scope>NUCLEOTIDE SEQUENCE [LARGE SCALE GENOMIC DNA]</scope>
    <source>
        <strain evidence="1 2">BMG5.1</strain>
    </source>
</reference>
<organism evidence="1 2">
    <name type="scientific">Protofrankia coriariae</name>
    <dbReference type="NCBI Taxonomy" id="1562887"/>
    <lineage>
        <taxon>Bacteria</taxon>
        <taxon>Bacillati</taxon>
        <taxon>Actinomycetota</taxon>
        <taxon>Actinomycetes</taxon>
        <taxon>Frankiales</taxon>
        <taxon>Frankiaceae</taxon>
        <taxon>Protofrankia</taxon>
    </lineage>
</organism>
<accession>A0ABR5F2F4</accession>
<proteinExistence type="predicted"/>
<evidence type="ECO:0000313" key="2">
    <source>
        <dbReference type="Proteomes" id="UP000035425"/>
    </source>
</evidence>
<dbReference type="PANTHER" id="PTHR39420:SF1">
    <property type="entry name" value="HYDROLASE"/>
    <property type="match status" value="1"/>
</dbReference>
<comment type="caution">
    <text evidence="1">The sequence shown here is derived from an EMBL/GenBank/DDBJ whole genome shotgun (WGS) entry which is preliminary data.</text>
</comment>
<dbReference type="Proteomes" id="UP000035425">
    <property type="component" value="Unassembled WGS sequence"/>
</dbReference>
<dbReference type="SUPFAM" id="SSF55486">
    <property type="entry name" value="Metalloproteases ('zincins'), catalytic domain"/>
    <property type="match status" value="1"/>
</dbReference>
<dbReference type="Gene3D" id="1.20.150.30">
    <property type="entry name" value="Zincin-like metallopeptidase, N-terminal domain"/>
    <property type="match status" value="1"/>
</dbReference>
<evidence type="ECO:0000313" key="1">
    <source>
        <dbReference type="EMBL" id="KLL10875.1"/>
    </source>
</evidence>
<dbReference type="RefSeq" id="WP_047223704.1">
    <property type="nucleotide sequence ID" value="NZ_JWIO01000024.1"/>
</dbReference>
<dbReference type="PANTHER" id="PTHR39420">
    <property type="match status" value="1"/>
</dbReference>
<dbReference type="EMBL" id="JWIO01000024">
    <property type="protein sequence ID" value="KLL10875.1"/>
    <property type="molecule type" value="Genomic_DNA"/>
</dbReference>
<dbReference type="Pfam" id="PF10103">
    <property type="entry name" value="Zincin_2"/>
    <property type="match status" value="1"/>
</dbReference>